<comment type="caution">
    <text evidence="1">The sequence shown here is derived from an EMBL/GenBank/DDBJ whole genome shotgun (WGS) entry which is preliminary data.</text>
</comment>
<evidence type="ECO:0000313" key="1">
    <source>
        <dbReference type="EMBL" id="KAJ3542592.1"/>
    </source>
</evidence>
<proteinExistence type="predicted"/>
<name>A0ACC1SMJ5_9HYPO</name>
<sequence>MSDYQRRRSVLACDVCRSRRTKCDARKPKCGFCVSHNAECVYRTAPEPQPSRLEVDIAEICQRLDQMTTLLTSYHRTNSSSGDDQTAQNVVPSPRVTGETPETNAGSFASSHGVAVADSEFPIMTIQRKSMMRVLDLDPETATWLVNMERRATVYPYLAGHSLNSSTPRLFMLQSHRVTAALAGFSEHVHAWYPLFSADFSETFFDSVNDANSSPVNSCLVVLVIAIGCVAERNSIAVAFGERSELAYINEAISFLPHVFLEHSIAALQCFILFAIYHLQLLQPCQAHDYILAASSRAQNLLRSGRHPPDSDAGELLCRAYWSILLIESELIVQLDLPQSGIWAYDESISLPSASTIWHLPPQLGEADTVTPQSSSGTPSLPGSTLADPTIVYFLSEIAMRRMLQRCTSSVSKSAGGRLRYAPVIATELELQLHEWYDCLPPLLRFPKNFDDSNPINTLSPNAQFLQAQFFACKASIYWPAVYQSIEFGEASEELSQYCAKYFQAYVSFVSVAAPSVKNCCVNAWTLVASIFIMSMATLRAITVPSLKSLTSDRLSYSFTRAVEVFAEVGTCSPSLAALEDVLNERLGTTQNENC</sequence>
<reference evidence="1" key="1">
    <citation type="submission" date="2022-08" db="EMBL/GenBank/DDBJ databases">
        <title>Genome Sequence of Fusarium decemcellulare.</title>
        <authorList>
            <person name="Buettner E."/>
        </authorList>
    </citation>
    <scope>NUCLEOTIDE SEQUENCE</scope>
    <source>
        <strain evidence="1">Babe19</strain>
    </source>
</reference>
<gene>
    <name evidence="1" type="ORF">NM208_g4020</name>
</gene>
<organism evidence="1 2">
    <name type="scientific">Fusarium decemcellulare</name>
    <dbReference type="NCBI Taxonomy" id="57161"/>
    <lineage>
        <taxon>Eukaryota</taxon>
        <taxon>Fungi</taxon>
        <taxon>Dikarya</taxon>
        <taxon>Ascomycota</taxon>
        <taxon>Pezizomycotina</taxon>
        <taxon>Sordariomycetes</taxon>
        <taxon>Hypocreomycetidae</taxon>
        <taxon>Hypocreales</taxon>
        <taxon>Nectriaceae</taxon>
        <taxon>Fusarium</taxon>
        <taxon>Fusarium decemcellulare species complex</taxon>
    </lineage>
</organism>
<dbReference type="Proteomes" id="UP001148629">
    <property type="component" value="Unassembled WGS sequence"/>
</dbReference>
<protein>
    <submittedName>
        <fullName evidence="1">Uncharacterized protein</fullName>
    </submittedName>
</protein>
<accession>A0ACC1SMJ5</accession>
<evidence type="ECO:0000313" key="2">
    <source>
        <dbReference type="Proteomes" id="UP001148629"/>
    </source>
</evidence>
<dbReference type="EMBL" id="JANRMS010000286">
    <property type="protein sequence ID" value="KAJ3542592.1"/>
    <property type="molecule type" value="Genomic_DNA"/>
</dbReference>
<keyword evidence="2" id="KW-1185">Reference proteome</keyword>